<evidence type="ECO:0000256" key="1">
    <source>
        <dbReference type="ARBA" id="ARBA00010178"/>
    </source>
</evidence>
<dbReference type="GO" id="GO:0051287">
    <property type="term" value="F:NAD binding"/>
    <property type="evidence" value="ECO:0007669"/>
    <property type="project" value="InterPro"/>
</dbReference>
<evidence type="ECO:0000256" key="10">
    <source>
        <dbReference type="RuleBase" id="RU004175"/>
    </source>
</evidence>
<feature type="binding site" evidence="5 8">
    <location>
        <position position="443"/>
    </location>
    <ligand>
        <name>substrate</name>
    </ligand>
</feature>
<evidence type="ECO:0000256" key="6">
    <source>
        <dbReference type="PIRNR" id="PIRNR000099"/>
    </source>
</evidence>
<comment type="similarity">
    <text evidence="1 5 6 10">Belongs to the histidinol dehydrogenase family.</text>
</comment>
<dbReference type="RefSeq" id="WP_406697096.1">
    <property type="nucleotide sequence ID" value="NZ_CP155447.1"/>
</dbReference>
<comment type="function">
    <text evidence="5">Catalyzes the sequential NAD-dependent oxidations of L-histidinol to L-histidinaldehyde and then to L-histidine.</text>
</comment>
<gene>
    <name evidence="5 11" type="primary">hisD</name>
    <name evidence="11" type="ORF">V5E97_39545</name>
</gene>
<dbReference type="FunFam" id="3.40.50.1980:FF:000001">
    <property type="entry name" value="Histidinol dehydrogenase"/>
    <property type="match status" value="1"/>
</dbReference>
<dbReference type="HAMAP" id="MF_01024">
    <property type="entry name" value="HisD"/>
    <property type="match status" value="1"/>
</dbReference>
<comment type="caution">
    <text evidence="5">Lacks conserved residue(s) required for the propagation of feature annotation.</text>
</comment>
<reference evidence="11" key="1">
    <citation type="submission" date="2024-05" db="EMBL/GenBank/DDBJ databases">
        <title>Planctomycetes of the genus Singulisphaera possess chitinolytic capabilities.</title>
        <authorList>
            <person name="Ivanova A."/>
        </authorList>
    </citation>
    <scope>NUCLEOTIDE SEQUENCE</scope>
    <source>
        <strain evidence="11">Ch08T</strain>
    </source>
</reference>
<dbReference type="PANTHER" id="PTHR21256:SF2">
    <property type="entry name" value="HISTIDINE BIOSYNTHESIS TRIFUNCTIONAL PROTEIN"/>
    <property type="match status" value="1"/>
</dbReference>
<comment type="cofactor">
    <cofactor evidence="5 9">
        <name>Zn(2+)</name>
        <dbReference type="ChEBI" id="CHEBI:29105"/>
    </cofactor>
    <text evidence="5 9">Binds 1 zinc ion per subunit.</text>
</comment>
<feature type="binding site" evidence="5 8">
    <location>
        <position position="261"/>
    </location>
    <ligand>
        <name>substrate</name>
    </ligand>
</feature>
<dbReference type="Pfam" id="PF00815">
    <property type="entry name" value="Histidinol_dh"/>
    <property type="match status" value="1"/>
</dbReference>
<dbReference type="CDD" id="cd06572">
    <property type="entry name" value="Histidinol_dh"/>
    <property type="match status" value="1"/>
</dbReference>
<dbReference type="EC" id="1.1.1.23" evidence="5"/>
<dbReference type="NCBIfam" id="TIGR00069">
    <property type="entry name" value="hisD"/>
    <property type="match status" value="1"/>
</dbReference>
<feature type="binding site" evidence="5 9">
    <location>
        <position position="283"/>
    </location>
    <ligand>
        <name>Zn(2+)</name>
        <dbReference type="ChEBI" id="CHEBI:29105"/>
    </ligand>
</feature>
<dbReference type="PRINTS" id="PR00083">
    <property type="entry name" value="HOLDHDRGNASE"/>
</dbReference>
<dbReference type="PIRSF" id="PIRSF000099">
    <property type="entry name" value="Histidinol_dh"/>
    <property type="match status" value="1"/>
</dbReference>
<evidence type="ECO:0000256" key="4">
    <source>
        <dbReference type="ARBA" id="ARBA00023002"/>
    </source>
</evidence>
<dbReference type="Gene3D" id="3.40.50.1980">
    <property type="entry name" value="Nitrogenase molybdenum iron protein domain"/>
    <property type="match status" value="2"/>
</dbReference>
<dbReference type="AlphaFoldDB" id="A0AAU7CH56"/>
<evidence type="ECO:0000313" key="11">
    <source>
        <dbReference type="EMBL" id="XBH04344.1"/>
    </source>
</evidence>
<feature type="binding site" evidence="5 8">
    <location>
        <position position="283"/>
    </location>
    <ligand>
        <name>substrate</name>
    </ligand>
</feature>
<keyword evidence="5" id="KW-0368">Histidine biosynthesis</keyword>
<feature type="active site" description="Proton acceptor" evidence="5 7">
    <location>
        <position position="351"/>
    </location>
</feature>
<proteinExistence type="inferred from homology"/>
<evidence type="ECO:0000256" key="7">
    <source>
        <dbReference type="PIRSR" id="PIRSR000099-1"/>
    </source>
</evidence>
<dbReference type="InterPro" id="IPR016161">
    <property type="entry name" value="Ald_DH/histidinol_DH"/>
</dbReference>
<dbReference type="GO" id="GO:0000105">
    <property type="term" value="P:L-histidine biosynthetic process"/>
    <property type="evidence" value="ECO:0007669"/>
    <property type="project" value="UniProtKB-UniRule"/>
</dbReference>
<feature type="binding site" evidence="5 8">
    <location>
        <position position="438"/>
    </location>
    <ligand>
        <name>substrate</name>
    </ligand>
</feature>
<keyword evidence="2 5" id="KW-0479">Metal-binding</keyword>
<feature type="binding site" evidence="5 8">
    <location>
        <position position="351"/>
    </location>
    <ligand>
        <name>substrate</name>
    </ligand>
</feature>
<feature type="binding site" evidence="5 8">
    <location>
        <position position="286"/>
    </location>
    <ligand>
        <name>substrate</name>
    </ligand>
</feature>
<dbReference type="GO" id="GO:0005829">
    <property type="term" value="C:cytosol"/>
    <property type="evidence" value="ECO:0007669"/>
    <property type="project" value="TreeGrafter"/>
</dbReference>
<dbReference type="InterPro" id="IPR022695">
    <property type="entry name" value="Histidinol_DH_monofunct"/>
</dbReference>
<keyword evidence="5" id="KW-0028">Amino-acid biosynthesis</keyword>
<keyword evidence="5" id="KW-0520">NAD</keyword>
<protein>
    <recommendedName>
        <fullName evidence="5">Histidinol dehydrogenase</fullName>
        <shortName evidence="5">HDH</shortName>
        <ecNumber evidence="5">1.1.1.23</ecNumber>
    </recommendedName>
</protein>
<comment type="pathway">
    <text evidence="5">Amino-acid biosynthesis; L-histidine biosynthesis; L-histidine from 5-phospho-alpha-D-ribose 1-diphosphate: step 9/9.</text>
</comment>
<evidence type="ECO:0000256" key="5">
    <source>
        <dbReference type="HAMAP-Rule" id="MF_01024"/>
    </source>
</evidence>
<evidence type="ECO:0000256" key="8">
    <source>
        <dbReference type="PIRSR" id="PIRSR000099-3"/>
    </source>
</evidence>
<dbReference type="EMBL" id="CP155447">
    <property type="protein sequence ID" value="XBH04344.1"/>
    <property type="molecule type" value="Genomic_DNA"/>
</dbReference>
<dbReference type="SUPFAM" id="SSF53720">
    <property type="entry name" value="ALDH-like"/>
    <property type="match status" value="1"/>
</dbReference>
<sequence>MATTLNICRIDCANDDAREAIFELRRQLSPNGNVVSPQGRARTLAAFGEELTPQQVIERICADVRNRGLDAVLDYTAKLDGVTLSPREVRVSRDELHEAFRAADPAYLRTLRRVRNNILAFQSGILNRDAVMRQGPNTELRLRYRPLRRVGVCIPGGAAAYPSSLLMTVVPAQAAGVEEIAVVVPPTPFGGYNTDLLAACHALGVTEVHRIGGAQAVAAMAYGVEGIPAVDKIVGPGNLFVALAKRQVYGEVDIDSIAGPSEIVLIADWTADPRFIAADLISQAEHSPGASVLITWEADLIERVAEALVKQLEQLSRGDLARESLERFGALILVRDEDEAVTLTNLIAPEHLHVSTSDPDRLAERLTNAGAIFLGHDTPVAVGDYAAGPSHVLPTGGTARWASGLCSNDFLKRTSLIYVNREGLAQIAPDVRLLADKEGLTAHRYSVDVRLEDDQEP</sequence>
<dbReference type="GO" id="GO:0008270">
    <property type="term" value="F:zinc ion binding"/>
    <property type="evidence" value="ECO:0007669"/>
    <property type="project" value="UniProtKB-UniRule"/>
</dbReference>
<feature type="binding site" evidence="5 8">
    <location>
        <position position="384"/>
    </location>
    <ligand>
        <name>substrate</name>
    </ligand>
</feature>
<evidence type="ECO:0000256" key="9">
    <source>
        <dbReference type="PIRSR" id="PIRSR000099-4"/>
    </source>
</evidence>
<dbReference type="PANTHER" id="PTHR21256">
    <property type="entry name" value="HISTIDINOL DEHYDROGENASE HDH"/>
    <property type="match status" value="1"/>
</dbReference>
<dbReference type="InterPro" id="IPR012131">
    <property type="entry name" value="Hstdl_DH"/>
</dbReference>
<accession>A0AAU7CH56</accession>
<dbReference type="InterPro" id="IPR001692">
    <property type="entry name" value="Histidinol_DH_CS"/>
</dbReference>
<dbReference type="FunFam" id="3.40.50.1980:FF:000026">
    <property type="entry name" value="Histidinol dehydrogenase"/>
    <property type="match status" value="1"/>
</dbReference>
<name>A0AAU7CH56_9BACT</name>
<dbReference type="Gene3D" id="1.20.5.1300">
    <property type="match status" value="1"/>
</dbReference>
<keyword evidence="4 5" id="KW-0560">Oxidoreductase</keyword>
<feature type="binding site" evidence="5 9">
    <location>
        <position position="286"/>
    </location>
    <ligand>
        <name>Zn(2+)</name>
        <dbReference type="ChEBI" id="CHEBI:29105"/>
    </ligand>
</feature>
<dbReference type="GO" id="GO:0004399">
    <property type="term" value="F:histidinol dehydrogenase activity"/>
    <property type="evidence" value="ECO:0007669"/>
    <property type="project" value="UniProtKB-UniRule"/>
</dbReference>
<feature type="active site" description="Proton acceptor" evidence="5 7">
    <location>
        <position position="350"/>
    </location>
</feature>
<feature type="binding site" evidence="5 9">
    <location>
        <position position="384"/>
    </location>
    <ligand>
        <name>Zn(2+)</name>
        <dbReference type="ChEBI" id="CHEBI:29105"/>
    </ligand>
</feature>
<evidence type="ECO:0000256" key="3">
    <source>
        <dbReference type="ARBA" id="ARBA00022833"/>
    </source>
</evidence>
<keyword evidence="3 5" id="KW-0862">Zinc</keyword>
<evidence type="ECO:0000256" key="2">
    <source>
        <dbReference type="ARBA" id="ARBA00022723"/>
    </source>
</evidence>
<feature type="binding site" evidence="5 9">
    <location>
        <position position="443"/>
    </location>
    <ligand>
        <name>Zn(2+)</name>
        <dbReference type="ChEBI" id="CHEBI:29105"/>
    </ligand>
</feature>
<organism evidence="11">
    <name type="scientific">Singulisphaera sp. Ch08</name>
    <dbReference type="NCBI Taxonomy" id="3120278"/>
    <lineage>
        <taxon>Bacteria</taxon>
        <taxon>Pseudomonadati</taxon>
        <taxon>Planctomycetota</taxon>
        <taxon>Planctomycetia</taxon>
        <taxon>Isosphaerales</taxon>
        <taxon>Isosphaeraceae</taxon>
        <taxon>Singulisphaera</taxon>
    </lineage>
</organism>
<comment type="catalytic activity">
    <reaction evidence="5">
        <text>L-histidinol + 2 NAD(+) + H2O = L-histidine + 2 NADH + 3 H(+)</text>
        <dbReference type="Rhea" id="RHEA:20641"/>
        <dbReference type="ChEBI" id="CHEBI:15377"/>
        <dbReference type="ChEBI" id="CHEBI:15378"/>
        <dbReference type="ChEBI" id="CHEBI:57540"/>
        <dbReference type="ChEBI" id="CHEBI:57595"/>
        <dbReference type="ChEBI" id="CHEBI:57699"/>
        <dbReference type="ChEBI" id="CHEBI:57945"/>
        <dbReference type="EC" id="1.1.1.23"/>
    </reaction>
</comment>
<dbReference type="PROSITE" id="PS00611">
    <property type="entry name" value="HISOL_DEHYDROGENASE"/>
    <property type="match status" value="1"/>
</dbReference>